<evidence type="ECO:0000256" key="4">
    <source>
        <dbReference type="ARBA" id="ARBA00022989"/>
    </source>
</evidence>
<feature type="transmembrane region" description="Helical" evidence="6">
    <location>
        <begin position="93"/>
        <end position="115"/>
    </location>
</feature>
<dbReference type="EMBL" id="BAABKE010000005">
    <property type="protein sequence ID" value="GAA5101492.1"/>
    <property type="molecule type" value="Genomic_DNA"/>
</dbReference>
<comment type="caution">
    <text evidence="8">The sequence shown here is derived from an EMBL/GenBank/DDBJ whole genome shotgun (WGS) entry which is preliminary data.</text>
</comment>
<evidence type="ECO:0000313" key="8">
    <source>
        <dbReference type="EMBL" id="GAA5101492.1"/>
    </source>
</evidence>
<evidence type="ECO:0000259" key="7">
    <source>
        <dbReference type="Pfam" id="PF00892"/>
    </source>
</evidence>
<organism evidence="8 9">
    <name type="scientific">Wohlfahrtiimonas larvae</name>
    <dbReference type="NCBI Taxonomy" id="1157986"/>
    <lineage>
        <taxon>Bacteria</taxon>
        <taxon>Pseudomonadati</taxon>
        <taxon>Pseudomonadota</taxon>
        <taxon>Gammaproteobacteria</taxon>
        <taxon>Cardiobacteriales</taxon>
        <taxon>Ignatzschineriaceae</taxon>
        <taxon>Wohlfahrtiimonas</taxon>
    </lineage>
</organism>
<feature type="transmembrane region" description="Helical" evidence="6">
    <location>
        <begin position="65"/>
        <end position="87"/>
    </location>
</feature>
<dbReference type="InterPro" id="IPR037185">
    <property type="entry name" value="EmrE-like"/>
</dbReference>
<evidence type="ECO:0000256" key="2">
    <source>
        <dbReference type="ARBA" id="ARBA00022475"/>
    </source>
</evidence>
<evidence type="ECO:0000256" key="6">
    <source>
        <dbReference type="SAM" id="Phobius"/>
    </source>
</evidence>
<dbReference type="Proteomes" id="UP001500631">
    <property type="component" value="Unassembled WGS sequence"/>
</dbReference>
<evidence type="ECO:0000256" key="3">
    <source>
        <dbReference type="ARBA" id="ARBA00022692"/>
    </source>
</evidence>
<keyword evidence="3 6" id="KW-0812">Transmembrane</keyword>
<dbReference type="InterPro" id="IPR000620">
    <property type="entry name" value="EamA_dom"/>
</dbReference>
<keyword evidence="2" id="KW-1003">Cell membrane</keyword>
<keyword evidence="5 6" id="KW-0472">Membrane</keyword>
<evidence type="ECO:0000256" key="5">
    <source>
        <dbReference type="ARBA" id="ARBA00023136"/>
    </source>
</evidence>
<feature type="transmembrane region" description="Helical" evidence="6">
    <location>
        <begin position="156"/>
        <end position="173"/>
    </location>
</feature>
<feature type="transmembrane region" description="Helical" evidence="6">
    <location>
        <begin position="268"/>
        <end position="287"/>
    </location>
</feature>
<feature type="transmembrane region" description="Helical" evidence="6">
    <location>
        <begin position="244"/>
        <end position="262"/>
    </location>
</feature>
<proteinExistence type="predicted"/>
<accession>A0ABP9MZY7</accession>
<name>A0ABP9MZY7_9GAMM</name>
<feature type="transmembrane region" description="Helical" evidence="6">
    <location>
        <begin position="122"/>
        <end position="144"/>
    </location>
</feature>
<dbReference type="InterPro" id="IPR051258">
    <property type="entry name" value="Diverse_Substrate_Transporter"/>
</dbReference>
<dbReference type="PANTHER" id="PTHR42920:SF11">
    <property type="entry name" value="INNER MEMBRANE PROTEIN YTFF"/>
    <property type="match status" value="1"/>
</dbReference>
<evidence type="ECO:0000313" key="9">
    <source>
        <dbReference type="Proteomes" id="UP001500631"/>
    </source>
</evidence>
<feature type="transmembrane region" description="Helical" evidence="6">
    <location>
        <begin position="185"/>
        <end position="202"/>
    </location>
</feature>
<keyword evidence="4 6" id="KW-1133">Transmembrane helix</keyword>
<sequence length="305" mass="33487">MNFVAMLYPLMAVLIWAMNAVVNKLSAGVIEPEAISFYRWLLAFIILTPFCLRQSIKNWAEIRPLLPKFAFLGFLGMALYQCLAYYAAYTISATMIGIFLSLTPLLTILLSFIILRSPLTVGLVVGSILSFSGITWLISAGNPAVILESGIGKGELMMIIAASAYALYGVLTMKWKIQVSIWQSLYWQVISGVIILIPLFMITKDATITSNNVGLILFAGIPASIIAPFLWLQGVARLGASKTSLFMNLSPLFTAIISILFLNESLETYHIVGGIVSLTGVIIAQRVNTKIQFKFKPHVKPNAKD</sequence>
<feature type="domain" description="EamA" evidence="7">
    <location>
        <begin position="153"/>
        <end position="283"/>
    </location>
</feature>
<gene>
    <name evidence="8" type="ORF">GCM10023338_17570</name>
</gene>
<feature type="transmembrane region" description="Helical" evidence="6">
    <location>
        <begin position="37"/>
        <end position="53"/>
    </location>
</feature>
<reference evidence="9" key="1">
    <citation type="journal article" date="2019" name="Int. J. Syst. Evol. Microbiol.">
        <title>The Global Catalogue of Microorganisms (GCM) 10K type strain sequencing project: providing services to taxonomists for standard genome sequencing and annotation.</title>
        <authorList>
            <consortium name="The Broad Institute Genomics Platform"/>
            <consortium name="The Broad Institute Genome Sequencing Center for Infectious Disease"/>
            <person name="Wu L."/>
            <person name="Ma J."/>
        </authorList>
    </citation>
    <scope>NUCLEOTIDE SEQUENCE [LARGE SCALE GENOMIC DNA]</scope>
    <source>
        <strain evidence="9">JCM 18424</strain>
    </source>
</reference>
<evidence type="ECO:0000256" key="1">
    <source>
        <dbReference type="ARBA" id="ARBA00004651"/>
    </source>
</evidence>
<comment type="subcellular location">
    <subcellularLocation>
        <location evidence="1">Cell membrane</location>
        <topology evidence="1">Multi-pass membrane protein</topology>
    </subcellularLocation>
</comment>
<protein>
    <submittedName>
        <fullName evidence="8">DMT family transporter</fullName>
    </submittedName>
</protein>
<dbReference type="Pfam" id="PF00892">
    <property type="entry name" value="EamA"/>
    <property type="match status" value="2"/>
</dbReference>
<feature type="transmembrane region" description="Helical" evidence="6">
    <location>
        <begin position="214"/>
        <end position="232"/>
    </location>
</feature>
<keyword evidence="9" id="KW-1185">Reference proteome</keyword>
<dbReference type="RefSeq" id="WP_077925678.1">
    <property type="nucleotide sequence ID" value="NZ_BAABKE010000005.1"/>
</dbReference>
<dbReference type="PANTHER" id="PTHR42920">
    <property type="entry name" value="OS03G0707200 PROTEIN-RELATED"/>
    <property type="match status" value="1"/>
</dbReference>
<dbReference type="SUPFAM" id="SSF103481">
    <property type="entry name" value="Multidrug resistance efflux transporter EmrE"/>
    <property type="match status" value="2"/>
</dbReference>
<feature type="domain" description="EamA" evidence="7">
    <location>
        <begin position="6"/>
        <end position="137"/>
    </location>
</feature>